<dbReference type="EMBL" id="FPJG01000006">
    <property type="protein sequence ID" value="SFW81420.1"/>
    <property type="molecule type" value="Genomic_DNA"/>
</dbReference>
<organism evidence="1 2">
    <name type="scientific">Amycolatopsis australiensis</name>
    <dbReference type="NCBI Taxonomy" id="546364"/>
    <lineage>
        <taxon>Bacteria</taxon>
        <taxon>Bacillati</taxon>
        <taxon>Actinomycetota</taxon>
        <taxon>Actinomycetes</taxon>
        <taxon>Pseudonocardiales</taxon>
        <taxon>Pseudonocardiaceae</taxon>
        <taxon>Amycolatopsis</taxon>
    </lineage>
</organism>
<accession>A0A1K1SBE7</accession>
<dbReference type="OrthoDB" id="3603919at2"/>
<evidence type="ECO:0008006" key="3">
    <source>
        <dbReference type="Google" id="ProtNLM"/>
    </source>
</evidence>
<proteinExistence type="predicted"/>
<keyword evidence="2" id="KW-1185">Reference proteome</keyword>
<protein>
    <recommendedName>
        <fullName evidence="3">Butirosin biosynthesis protein H, N-terminal</fullName>
    </recommendedName>
</protein>
<dbReference type="STRING" id="546364.SAMN04489730_5179"/>
<sequence length="326" mass="35783">MTDGLSCYTANLAAYLEHHGAPGSADLIAVSVRLAVDLRRPDGLVAVSHHDRPLDRMGDGTRLTYRGHDGFAGFRADLDRELLRHGCALVVGHSTQLPWAAQREGTAAPHFLLVDGHDGDRWHVEDRFTGLMTSGRRQEPFTGWIAEADLDRLARRTGPEPAKHRLRNTLAFGFENPVPAGCPYLLLRRQSRPVHPNPLPAPWVTGTVEALDALGTHLAGSDALVRDPDVVDDCWAAAQHHLCSHRRLGRHLGFRTTSERRRAALAEAVRCWEKLPRTLRFAATSAWRGRPRPELVRAAFTELAAREHEAAEALTGAVLVTAGAGD</sequence>
<dbReference type="Proteomes" id="UP000182740">
    <property type="component" value="Unassembled WGS sequence"/>
</dbReference>
<gene>
    <name evidence="1" type="ORF">SAMN04489730_5179</name>
</gene>
<name>A0A1K1SBE7_9PSEU</name>
<reference evidence="2" key="1">
    <citation type="submission" date="2016-11" db="EMBL/GenBank/DDBJ databases">
        <authorList>
            <person name="Varghese N."/>
            <person name="Submissions S."/>
        </authorList>
    </citation>
    <scope>NUCLEOTIDE SEQUENCE [LARGE SCALE GENOMIC DNA]</scope>
    <source>
        <strain evidence="2">DSM 44671</strain>
    </source>
</reference>
<evidence type="ECO:0000313" key="1">
    <source>
        <dbReference type="EMBL" id="SFW81420.1"/>
    </source>
</evidence>
<dbReference type="RefSeq" id="WP_084742994.1">
    <property type="nucleotide sequence ID" value="NZ_FPJG01000006.1"/>
</dbReference>
<evidence type="ECO:0000313" key="2">
    <source>
        <dbReference type="Proteomes" id="UP000182740"/>
    </source>
</evidence>
<dbReference type="AlphaFoldDB" id="A0A1K1SBE7"/>